<protein>
    <submittedName>
        <fullName evidence="2">Uncharacterized protein</fullName>
    </submittedName>
</protein>
<dbReference type="EMBL" id="JAGIKT010000014">
    <property type="protein sequence ID" value="MBP0111037.1"/>
    <property type="molecule type" value="Genomic_DNA"/>
</dbReference>
<evidence type="ECO:0000313" key="3">
    <source>
        <dbReference type="Proteomes" id="UP000669317"/>
    </source>
</evidence>
<proteinExistence type="predicted"/>
<keyword evidence="3" id="KW-1185">Reference proteome</keyword>
<sequence length="224" mass="24938">MIRRLLIWALPLSLLLAVGAHANARQAADLRDLSLGMLIANISAEEYVGLACADREGAKLAAWSEFRACPADDMGLRAISFRFNNEINPLAAVNHKYEGTKLGGHPVLLTGVVDRNGVLKRIRVDTDPNARPFWHKKAHLLAVIVRARYGDDGWTCRDAERHTGETSVGGLLIKERCEKNSEHRQLVLYREVYRRAGQPLSDFVNATHFIIDQAMDRSTSGARD</sequence>
<organism evidence="2 3">
    <name type="scientific">Bradyrhizobium vignae</name>
    <dbReference type="NCBI Taxonomy" id="1549949"/>
    <lineage>
        <taxon>Bacteria</taxon>
        <taxon>Pseudomonadati</taxon>
        <taxon>Pseudomonadota</taxon>
        <taxon>Alphaproteobacteria</taxon>
        <taxon>Hyphomicrobiales</taxon>
        <taxon>Nitrobacteraceae</taxon>
        <taxon>Bradyrhizobium</taxon>
    </lineage>
</organism>
<feature type="signal peptide" evidence="1">
    <location>
        <begin position="1"/>
        <end position="22"/>
    </location>
</feature>
<evidence type="ECO:0000256" key="1">
    <source>
        <dbReference type="SAM" id="SignalP"/>
    </source>
</evidence>
<comment type="caution">
    <text evidence="2">The sequence shown here is derived from an EMBL/GenBank/DDBJ whole genome shotgun (WGS) entry which is preliminary data.</text>
</comment>
<reference evidence="2 3" key="1">
    <citation type="submission" date="2021-03" db="EMBL/GenBank/DDBJ databases">
        <title>Genome Sequence of Bradyrhizobium vignae strain ISRA400.</title>
        <authorList>
            <person name="Tisa L.S."/>
            <person name="Svistoonoff S."/>
            <person name="Hocher V."/>
            <person name="Fall S."/>
            <person name="Zaiya A."/>
            <person name="Naing D."/>
            <person name="Niang N."/>
            <person name="Diouf A."/>
            <person name="Dasylva M.C."/>
            <person name="Toure O."/>
            <person name="Gueye M."/>
            <person name="Gully D."/>
            <person name="Tisseyre P."/>
            <person name="Simpson S."/>
            <person name="Morris K."/>
            <person name="Thomas W.K."/>
        </authorList>
    </citation>
    <scope>NUCLEOTIDE SEQUENCE [LARGE SCALE GENOMIC DNA]</scope>
    <source>
        <strain evidence="2 3">ISRA400</strain>
    </source>
</reference>
<accession>A0ABS3ZSB3</accession>
<evidence type="ECO:0000313" key="2">
    <source>
        <dbReference type="EMBL" id="MBP0111037.1"/>
    </source>
</evidence>
<gene>
    <name evidence="2" type="ORF">JWS04_08025</name>
</gene>
<keyword evidence="1" id="KW-0732">Signal</keyword>
<dbReference type="Proteomes" id="UP000669317">
    <property type="component" value="Unassembled WGS sequence"/>
</dbReference>
<dbReference type="RefSeq" id="WP_209294776.1">
    <property type="nucleotide sequence ID" value="NZ_JAGIKT010000014.1"/>
</dbReference>
<feature type="chain" id="PRO_5045088634" evidence="1">
    <location>
        <begin position="23"/>
        <end position="224"/>
    </location>
</feature>
<name>A0ABS3ZSB3_9BRAD</name>